<keyword evidence="2" id="KW-0964">Secreted</keyword>
<organism evidence="16">
    <name type="scientific">Culicoides sonorensis</name>
    <name type="common">Biting midge</name>
    <dbReference type="NCBI Taxonomy" id="179676"/>
    <lineage>
        <taxon>Eukaryota</taxon>
        <taxon>Metazoa</taxon>
        <taxon>Ecdysozoa</taxon>
        <taxon>Arthropoda</taxon>
        <taxon>Hexapoda</taxon>
        <taxon>Insecta</taxon>
        <taxon>Pterygota</taxon>
        <taxon>Neoptera</taxon>
        <taxon>Endopterygota</taxon>
        <taxon>Diptera</taxon>
        <taxon>Nematocera</taxon>
        <taxon>Chironomoidea</taxon>
        <taxon>Ceratopogonidae</taxon>
        <taxon>Ceratopogoninae</taxon>
        <taxon>Culicoides</taxon>
        <taxon>Monoculicoides</taxon>
    </lineage>
</organism>
<dbReference type="SUPFAM" id="SSF50494">
    <property type="entry name" value="Trypsin-like serine proteases"/>
    <property type="match status" value="1"/>
</dbReference>
<dbReference type="GO" id="GO:0006508">
    <property type="term" value="P:proteolysis"/>
    <property type="evidence" value="ECO:0007669"/>
    <property type="project" value="UniProtKB-KW"/>
</dbReference>
<dbReference type="GO" id="GO:0005576">
    <property type="term" value="C:extracellular region"/>
    <property type="evidence" value="ECO:0007669"/>
    <property type="project" value="UniProtKB-SubCell"/>
</dbReference>
<evidence type="ECO:0000256" key="6">
    <source>
        <dbReference type="ARBA" id="ARBA00022801"/>
    </source>
</evidence>
<dbReference type="InterPro" id="IPR033116">
    <property type="entry name" value="TRYPSIN_SER"/>
</dbReference>
<evidence type="ECO:0000313" key="16">
    <source>
        <dbReference type="EMBL" id="AAV84264.1"/>
    </source>
</evidence>
<evidence type="ECO:0000256" key="2">
    <source>
        <dbReference type="ARBA" id="ARBA00022525"/>
    </source>
</evidence>
<dbReference type="VEuPathDB" id="VectorBase:CSON011812"/>
<evidence type="ECO:0000256" key="12">
    <source>
        <dbReference type="ARBA" id="ARBA00038868"/>
    </source>
</evidence>
<keyword evidence="3 13" id="KW-0645">Protease</keyword>
<evidence type="ECO:0000256" key="4">
    <source>
        <dbReference type="ARBA" id="ARBA00022729"/>
    </source>
</evidence>
<dbReference type="EC" id="3.4.21.4" evidence="12"/>
<dbReference type="PROSITE" id="PS50240">
    <property type="entry name" value="TRYPSIN_DOM"/>
    <property type="match status" value="1"/>
</dbReference>
<dbReference type="PROSITE" id="PS00135">
    <property type="entry name" value="TRYPSIN_SER"/>
    <property type="match status" value="1"/>
</dbReference>
<dbReference type="InterPro" id="IPR043504">
    <property type="entry name" value="Peptidase_S1_PA_chymotrypsin"/>
</dbReference>
<dbReference type="PROSITE" id="PS00134">
    <property type="entry name" value="TRYPSIN_HIS"/>
    <property type="match status" value="1"/>
</dbReference>
<evidence type="ECO:0000256" key="14">
    <source>
        <dbReference type="SAM" id="SignalP"/>
    </source>
</evidence>
<keyword evidence="9" id="KW-1015">Disulfide bond</keyword>
<name>Q5QBG0_CULSO</name>
<dbReference type="CDD" id="cd00190">
    <property type="entry name" value="Tryp_SPc"/>
    <property type="match status" value="1"/>
</dbReference>
<dbReference type="FunFam" id="2.40.10.10:FF:000077">
    <property type="entry name" value="Predicted protein"/>
    <property type="match status" value="1"/>
</dbReference>
<feature type="signal peptide" evidence="14">
    <location>
        <begin position="1"/>
        <end position="19"/>
    </location>
</feature>
<keyword evidence="8" id="KW-0865">Zymogen</keyword>
<evidence type="ECO:0000256" key="10">
    <source>
        <dbReference type="ARBA" id="ARBA00024195"/>
    </source>
</evidence>
<evidence type="ECO:0000256" key="7">
    <source>
        <dbReference type="ARBA" id="ARBA00022825"/>
    </source>
</evidence>
<dbReference type="InterPro" id="IPR001314">
    <property type="entry name" value="Peptidase_S1A"/>
</dbReference>
<comment type="subcellular location">
    <subcellularLocation>
        <location evidence="1">Secreted</location>
    </subcellularLocation>
</comment>
<dbReference type="EMBL" id="AY752851">
    <property type="protein sequence ID" value="AAV84264.1"/>
    <property type="molecule type" value="mRNA"/>
</dbReference>
<evidence type="ECO:0000256" key="11">
    <source>
        <dbReference type="ARBA" id="ARBA00036320"/>
    </source>
</evidence>
<keyword evidence="7 13" id="KW-0720">Serine protease</keyword>
<evidence type="ECO:0000256" key="1">
    <source>
        <dbReference type="ARBA" id="ARBA00004613"/>
    </source>
</evidence>
<dbReference type="SMART" id="SM00020">
    <property type="entry name" value="Tryp_SPc"/>
    <property type="match status" value="1"/>
</dbReference>
<dbReference type="Pfam" id="PF00089">
    <property type="entry name" value="Trypsin"/>
    <property type="match status" value="1"/>
</dbReference>
<dbReference type="PANTHER" id="PTHR24276">
    <property type="entry name" value="POLYSERASE-RELATED"/>
    <property type="match status" value="1"/>
</dbReference>
<feature type="domain" description="Peptidase S1" evidence="15">
    <location>
        <begin position="28"/>
        <end position="251"/>
    </location>
</feature>
<dbReference type="MEROPS" id="S01.130"/>
<dbReference type="InterPro" id="IPR009003">
    <property type="entry name" value="Peptidase_S1_PA"/>
</dbReference>
<comment type="catalytic activity">
    <reaction evidence="11">
        <text>Preferential cleavage: Arg-|-Xaa, Lys-|-Xaa.</text>
        <dbReference type="EC" id="3.4.21.4"/>
    </reaction>
</comment>
<proteinExistence type="evidence at transcript level"/>
<feature type="chain" id="PRO_5004260934" description="trypsin" evidence="14">
    <location>
        <begin position="20"/>
        <end position="252"/>
    </location>
</feature>
<comment type="similarity">
    <text evidence="10">Belongs to the peptidase S1 family. CLIP subfamily.</text>
</comment>
<protein>
    <recommendedName>
        <fullName evidence="12">trypsin</fullName>
        <ecNumber evidence="12">3.4.21.4</ecNumber>
    </recommendedName>
</protein>
<dbReference type="InterPro" id="IPR018114">
    <property type="entry name" value="TRYPSIN_HIS"/>
</dbReference>
<evidence type="ECO:0000256" key="8">
    <source>
        <dbReference type="ARBA" id="ARBA00023145"/>
    </source>
</evidence>
<evidence type="ECO:0000256" key="9">
    <source>
        <dbReference type="ARBA" id="ARBA00023157"/>
    </source>
</evidence>
<keyword evidence="6 13" id="KW-0378">Hydrolase</keyword>
<keyword evidence="4 14" id="KW-0732">Signal</keyword>
<evidence type="ECO:0000256" key="3">
    <source>
        <dbReference type="ARBA" id="ARBA00022670"/>
    </source>
</evidence>
<dbReference type="AlphaFoldDB" id="Q5QBG0"/>
<dbReference type="PANTHER" id="PTHR24276:SF97">
    <property type="entry name" value="GH13245P2-RELATED"/>
    <property type="match status" value="1"/>
</dbReference>
<dbReference type="InterPro" id="IPR001254">
    <property type="entry name" value="Trypsin_dom"/>
</dbReference>
<accession>Q5QBG0</accession>
<dbReference type="GO" id="GO:0007586">
    <property type="term" value="P:digestion"/>
    <property type="evidence" value="ECO:0007669"/>
    <property type="project" value="UniProtKB-KW"/>
</dbReference>
<reference evidence="16" key="1">
    <citation type="journal article" date="2005" name="Insect Mol. Biol.">
        <title>Midgut and salivary gland transcriptomes of the arbovirus vector Culicoides sonorensis (Diptera: Ceratopogonidae).</title>
        <authorList>
            <person name="Campbell C.L."/>
            <person name="Vandyke K.A."/>
            <person name="Letchworth G.J."/>
            <person name="Drolet B.S."/>
            <person name="Hanekamp T."/>
            <person name="Wilson W.C."/>
        </authorList>
    </citation>
    <scope>NUCLEOTIDE SEQUENCE</scope>
</reference>
<sequence>MKFQLLLVLSIAFHTYTSSSRLPLENRIVGGKPVDVKDFPYQVSLESNGGHYCGGVVVSENWVLTAGHCGTFPQLITLRVGSSYNSKDGYLMGVSVVYFHPEYDFDSVDYDFALLKLNGTLKFGETVQPVKLPERDQTWNTGTEFVTTGWGETMNPYESSDQLRGVTVPIVDHEKCKKALAEFAEVTPRMVCAGYPDGGKDSCQGDSGGPLTHNGTLVGLVSWGYNCALPNYPGVYTRVAAVRDWVKSYTGV</sequence>
<dbReference type="PRINTS" id="PR00722">
    <property type="entry name" value="CHYMOTRYPSIN"/>
</dbReference>
<evidence type="ECO:0000259" key="15">
    <source>
        <dbReference type="PROSITE" id="PS50240"/>
    </source>
</evidence>
<dbReference type="Gene3D" id="2.40.10.10">
    <property type="entry name" value="Trypsin-like serine proteases"/>
    <property type="match status" value="1"/>
</dbReference>
<evidence type="ECO:0000256" key="5">
    <source>
        <dbReference type="ARBA" id="ARBA00022757"/>
    </source>
</evidence>
<dbReference type="VEuPathDB" id="VectorBase:CSON005855"/>
<keyword evidence="5" id="KW-0222">Digestion</keyword>
<dbReference type="GO" id="GO:0004252">
    <property type="term" value="F:serine-type endopeptidase activity"/>
    <property type="evidence" value="ECO:0007669"/>
    <property type="project" value="UniProtKB-EC"/>
</dbReference>
<dbReference type="InterPro" id="IPR050430">
    <property type="entry name" value="Peptidase_S1"/>
</dbReference>
<evidence type="ECO:0000256" key="13">
    <source>
        <dbReference type="RuleBase" id="RU363034"/>
    </source>
</evidence>